<dbReference type="STRING" id="930129.SAMN05216352_10521"/>
<gene>
    <name evidence="3" type="ORF">SAMN05216352_10521</name>
</gene>
<reference evidence="3 4" key="1">
    <citation type="submission" date="2016-10" db="EMBL/GenBank/DDBJ databases">
        <authorList>
            <person name="de Groot N.N."/>
        </authorList>
    </citation>
    <scope>NUCLEOTIDE SEQUENCE [LARGE SCALE GENOMIC DNA]</scope>
    <source>
        <strain evidence="4">P4B,CCM 7963,CECT 7998,DSM 25260,IBRC-M 10614,KCTC 13821</strain>
    </source>
</reference>
<protein>
    <submittedName>
        <fullName evidence="3">Glycosyltransferase, GT2 family</fullName>
    </submittedName>
</protein>
<dbReference type="Pfam" id="PF00535">
    <property type="entry name" value="Glycos_transf_2"/>
    <property type="match status" value="1"/>
</dbReference>
<dbReference type="EMBL" id="FNDU01000005">
    <property type="protein sequence ID" value="SDI13351.1"/>
    <property type="molecule type" value="Genomic_DNA"/>
</dbReference>
<keyword evidence="3" id="KW-0808">Transferase</keyword>
<dbReference type="Proteomes" id="UP000199017">
    <property type="component" value="Unassembled WGS sequence"/>
</dbReference>
<dbReference type="GO" id="GO:0004653">
    <property type="term" value="F:polypeptide N-acetylgalactosaminyltransferase activity"/>
    <property type="evidence" value="ECO:0007669"/>
    <property type="project" value="TreeGrafter"/>
</dbReference>
<feature type="domain" description="Glycosyltransferase 2-like" evidence="2">
    <location>
        <begin position="9"/>
        <end position="172"/>
    </location>
</feature>
<dbReference type="PANTHER" id="PTHR11675:SF126">
    <property type="entry name" value="RICIN B LECTIN DOMAIN-CONTAINING PROTEIN"/>
    <property type="match status" value="1"/>
</dbReference>
<keyword evidence="1" id="KW-1015">Disulfide bond</keyword>
<dbReference type="AlphaFoldDB" id="A0A1G8I3M5"/>
<organism evidence="3 4">
    <name type="scientific">Alteribacillus bidgolensis</name>
    <dbReference type="NCBI Taxonomy" id="930129"/>
    <lineage>
        <taxon>Bacteria</taxon>
        <taxon>Bacillati</taxon>
        <taxon>Bacillota</taxon>
        <taxon>Bacilli</taxon>
        <taxon>Bacillales</taxon>
        <taxon>Bacillaceae</taxon>
        <taxon>Alteribacillus</taxon>
    </lineage>
</organism>
<dbReference type="RefSeq" id="WP_091584161.1">
    <property type="nucleotide sequence ID" value="NZ_FNDU01000005.1"/>
</dbReference>
<evidence type="ECO:0000259" key="2">
    <source>
        <dbReference type="Pfam" id="PF00535"/>
    </source>
</evidence>
<evidence type="ECO:0000256" key="1">
    <source>
        <dbReference type="ARBA" id="ARBA00023157"/>
    </source>
</evidence>
<dbReference type="GO" id="GO:0006493">
    <property type="term" value="P:protein O-linked glycosylation"/>
    <property type="evidence" value="ECO:0007669"/>
    <property type="project" value="TreeGrafter"/>
</dbReference>
<evidence type="ECO:0000313" key="4">
    <source>
        <dbReference type="Proteomes" id="UP000199017"/>
    </source>
</evidence>
<keyword evidence="4" id="KW-1185">Reference proteome</keyword>
<dbReference type="OrthoDB" id="396512at2"/>
<dbReference type="InterPro" id="IPR001173">
    <property type="entry name" value="Glyco_trans_2-like"/>
</dbReference>
<dbReference type="InterPro" id="IPR029044">
    <property type="entry name" value="Nucleotide-diphossugar_trans"/>
</dbReference>
<name>A0A1G8I3M5_9BACI</name>
<dbReference type="Gene3D" id="3.90.550.10">
    <property type="entry name" value="Spore Coat Polysaccharide Biosynthesis Protein SpsA, Chain A"/>
    <property type="match status" value="1"/>
</dbReference>
<accession>A0A1G8I3M5</accession>
<sequence length="293" mass="33539">MKSASPEVSIIFPAKNEGDNVKKTLDSLFVTHSNYHYEVIVVDDGSNDGCCNFIKTYSKRNHIKLIRTEGIGAANARNLGAKNAKGKYFAFCDAHLFFKDYWIDKLLKPLRDGKTDAICPAIADVNNPSSIGYGQSLKSNLGVYWKGKCQNISDTAILPGGCFIISQSIFNNVGGFDTGFKRWGFEDIELSIKLWLFGYRCSVLPSVTILHLFRQSHPYQLSSHHINYNLLRMAYSHFNQSRIKKCKNLIKKEDPKKVEKYVLKDGVLHQRNAYIKRRKHDDTWYFNRFSISF</sequence>
<dbReference type="SUPFAM" id="SSF53448">
    <property type="entry name" value="Nucleotide-diphospho-sugar transferases"/>
    <property type="match status" value="1"/>
</dbReference>
<dbReference type="PANTHER" id="PTHR11675">
    <property type="entry name" value="N-ACETYLGALACTOSAMINYLTRANSFERASE"/>
    <property type="match status" value="1"/>
</dbReference>
<evidence type="ECO:0000313" key="3">
    <source>
        <dbReference type="EMBL" id="SDI13351.1"/>
    </source>
</evidence>
<proteinExistence type="predicted"/>